<feature type="domain" description="FecR protein" evidence="2">
    <location>
        <begin position="171"/>
        <end position="266"/>
    </location>
</feature>
<feature type="transmembrane region" description="Helical" evidence="1">
    <location>
        <begin position="76"/>
        <end position="96"/>
    </location>
</feature>
<gene>
    <name evidence="4" type="ORF">DCC81_20290</name>
</gene>
<comment type="caution">
    <text evidence="4">The sequence shown here is derived from an EMBL/GenBank/DDBJ whole genome shotgun (WGS) entry which is preliminary data.</text>
</comment>
<dbReference type="InterPro" id="IPR006860">
    <property type="entry name" value="FecR"/>
</dbReference>
<dbReference type="RefSeq" id="WP_108688514.1">
    <property type="nucleotide sequence ID" value="NZ_QCYK01000003.1"/>
</dbReference>
<evidence type="ECO:0000313" key="5">
    <source>
        <dbReference type="Proteomes" id="UP000244450"/>
    </source>
</evidence>
<dbReference type="Gene3D" id="2.60.120.1440">
    <property type="match status" value="1"/>
</dbReference>
<keyword evidence="1" id="KW-0472">Membrane</keyword>
<dbReference type="EMBL" id="QCYK01000003">
    <property type="protein sequence ID" value="PUZ22769.1"/>
    <property type="molecule type" value="Genomic_DNA"/>
</dbReference>
<keyword evidence="1" id="KW-1133">Transmembrane helix</keyword>
<organism evidence="4 5">
    <name type="scientific">Chitinophaga parva</name>
    <dbReference type="NCBI Taxonomy" id="2169414"/>
    <lineage>
        <taxon>Bacteria</taxon>
        <taxon>Pseudomonadati</taxon>
        <taxon>Bacteroidota</taxon>
        <taxon>Chitinophagia</taxon>
        <taxon>Chitinophagales</taxon>
        <taxon>Chitinophagaceae</taxon>
        <taxon>Chitinophaga</taxon>
    </lineage>
</organism>
<dbReference type="Pfam" id="PF16344">
    <property type="entry name" value="FecR_C"/>
    <property type="match status" value="1"/>
</dbReference>
<evidence type="ECO:0000313" key="4">
    <source>
        <dbReference type="EMBL" id="PUZ22769.1"/>
    </source>
</evidence>
<evidence type="ECO:0000259" key="2">
    <source>
        <dbReference type="Pfam" id="PF04773"/>
    </source>
</evidence>
<feature type="domain" description="Protein FecR C-terminal" evidence="3">
    <location>
        <begin position="308"/>
        <end position="374"/>
    </location>
</feature>
<evidence type="ECO:0000256" key="1">
    <source>
        <dbReference type="SAM" id="Phobius"/>
    </source>
</evidence>
<dbReference type="Proteomes" id="UP000244450">
    <property type="component" value="Unassembled WGS sequence"/>
</dbReference>
<dbReference type="PANTHER" id="PTHR30273">
    <property type="entry name" value="PERIPLASMIC SIGNAL SENSOR AND SIGMA FACTOR ACTIVATOR FECR-RELATED"/>
    <property type="match status" value="1"/>
</dbReference>
<reference evidence="4 5" key="1">
    <citation type="submission" date="2018-04" db="EMBL/GenBank/DDBJ databases">
        <title>Chitinophaga fuyangensis sp. nov., isolated from soil in a chemical factory.</title>
        <authorList>
            <person name="Chen K."/>
        </authorList>
    </citation>
    <scope>NUCLEOTIDE SEQUENCE [LARGE SCALE GENOMIC DNA]</scope>
    <source>
        <strain evidence="4 5">LY-1</strain>
    </source>
</reference>
<evidence type="ECO:0008006" key="6">
    <source>
        <dbReference type="Google" id="ProtNLM"/>
    </source>
</evidence>
<accession>A0A2T7BCE2</accession>
<dbReference type="PANTHER" id="PTHR30273:SF2">
    <property type="entry name" value="PROTEIN FECR"/>
    <property type="match status" value="1"/>
</dbReference>
<name>A0A2T7BCE2_9BACT</name>
<evidence type="ECO:0000259" key="3">
    <source>
        <dbReference type="Pfam" id="PF16344"/>
    </source>
</evidence>
<dbReference type="PIRSF" id="PIRSF018266">
    <property type="entry name" value="FecR"/>
    <property type="match status" value="1"/>
</dbReference>
<dbReference type="GO" id="GO:0016989">
    <property type="term" value="F:sigma factor antagonist activity"/>
    <property type="evidence" value="ECO:0007669"/>
    <property type="project" value="TreeGrafter"/>
</dbReference>
<dbReference type="Pfam" id="PF04773">
    <property type="entry name" value="FecR"/>
    <property type="match status" value="1"/>
</dbReference>
<keyword evidence="1" id="KW-0812">Transmembrane</keyword>
<dbReference type="OrthoDB" id="629393at2"/>
<dbReference type="Gene3D" id="3.55.50.30">
    <property type="match status" value="1"/>
</dbReference>
<protein>
    <recommendedName>
        <fullName evidence="6">Iron dicitrate transport regulator FecR</fullName>
    </recommendedName>
</protein>
<proteinExistence type="predicted"/>
<keyword evidence="5" id="KW-1185">Reference proteome</keyword>
<sequence>MELQELRQLIAKYNAGQATPAEQEFIEAWYDSIHGEEPVLDDREWHNKEMQLHQRLQSTTGQALPLRVVKRRGGRYWRAIAAAVLILVAGAGVLYVQQYRQPVQPVAVTAAADLAPGTRRATLITEDGQHISLVNNVSALVPTGKAIQANGLIRYNNDAPASKADAGIMNTISTPRGGTYEIVLTDGTKVWLNAASSLRFPVYFAGNERTVTLDGEAYFEVAPDAAKPFHVITRQQRTDVLGTHFNINAYTDEPVITTTLTQGSVRVMGLQDSCLLQPGSQALLGKGHLSLVKEADTATAMAWQHEQFAFNNADISAIMRQLGRWYDVDVVFDGPLPAERFSGKISRNVKASTALQVLAASGINFKIEGRKIILR</sequence>
<dbReference type="AlphaFoldDB" id="A0A2T7BCE2"/>
<dbReference type="InterPro" id="IPR032508">
    <property type="entry name" value="FecR_C"/>
</dbReference>
<dbReference type="InterPro" id="IPR012373">
    <property type="entry name" value="Ferrdict_sens_TM"/>
</dbReference>